<comment type="similarity">
    <text evidence="1 4">Belongs to the FGGY kinase family.</text>
</comment>
<accession>A0A1I5ULC4</accession>
<name>A0A1I5ULC4_9LACT</name>
<reference evidence="7 8" key="1">
    <citation type="submission" date="2016-10" db="EMBL/GenBank/DDBJ databases">
        <authorList>
            <person name="de Groot N.N."/>
        </authorList>
    </citation>
    <scope>NUCLEOTIDE SEQUENCE [LARGE SCALE GENOMIC DNA]</scope>
    <source>
        <strain evidence="7 8">DSM 20581</strain>
    </source>
</reference>
<proteinExistence type="inferred from homology"/>
<dbReference type="CDD" id="cd07770">
    <property type="entry name" value="ASKHA_NBD_FGGY_GntK"/>
    <property type="match status" value="1"/>
</dbReference>
<dbReference type="RefSeq" id="WP_218147477.1">
    <property type="nucleotide sequence ID" value="NZ_FOXW01000001.1"/>
</dbReference>
<dbReference type="InterPro" id="IPR000577">
    <property type="entry name" value="Carb_kinase_FGGY"/>
</dbReference>
<dbReference type="InterPro" id="IPR043129">
    <property type="entry name" value="ATPase_NBD"/>
</dbReference>
<dbReference type="InterPro" id="IPR050406">
    <property type="entry name" value="FGGY_Carb_Kinase"/>
</dbReference>
<feature type="domain" description="Carbohydrate kinase FGGY N-terminal" evidence="5">
    <location>
        <begin position="4"/>
        <end position="247"/>
    </location>
</feature>
<keyword evidence="3 4" id="KW-0418">Kinase</keyword>
<keyword evidence="2 4" id="KW-0808">Transferase</keyword>
<organism evidence="7 8">
    <name type="scientific">Desemzia incerta</name>
    <dbReference type="NCBI Taxonomy" id="82801"/>
    <lineage>
        <taxon>Bacteria</taxon>
        <taxon>Bacillati</taxon>
        <taxon>Bacillota</taxon>
        <taxon>Bacilli</taxon>
        <taxon>Lactobacillales</taxon>
        <taxon>Carnobacteriaceae</taxon>
        <taxon>Desemzia</taxon>
    </lineage>
</organism>
<evidence type="ECO:0000256" key="4">
    <source>
        <dbReference type="RuleBase" id="RU003733"/>
    </source>
</evidence>
<dbReference type="AlphaFoldDB" id="A0A1I5ULC4"/>
<dbReference type="PROSITE" id="PS00445">
    <property type="entry name" value="FGGY_KINASES_2"/>
    <property type="match status" value="1"/>
</dbReference>
<dbReference type="PANTHER" id="PTHR43095:SF2">
    <property type="entry name" value="GLUCONOKINASE"/>
    <property type="match status" value="1"/>
</dbReference>
<dbReference type="GO" id="GO:0016301">
    <property type="term" value="F:kinase activity"/>
    <property type="evidence" value="ECO:0007669"/>
    <property type="project" value="UniProtKB-KW"/>
</dbReference>
<dbReference type="PROSITE" id="PS00933">
    <property type="entry name" value="FGGY_KINASES_1"/>
    <property type="match status" value="1"/>
</dbReference>
<evidence type="ECO:0000313" key="8">
    <source>
        <dbReference type="Proteomes" id="UP000199136"/>
    </source>
</evidence>
<evidence type="ECO:0000259" key="6">
    <source>
        <dbReference type="Pfam" id="PF02782"/>
    </source>
</evidence>
<keyword evidence="8" id="KW-1185">Reference proteome</keyword>
<dbReference type="InterPro" id="IPR018483">
    <property type="entry name" value="Carb_kinase_FGGY_CS"/>
</dbReference>
<evidence type="ECO:0000259" key="5">
    <source>
        <dbReference type="Pfam" id="PF00370"/>
    </source>
</evidence>
<gene>
    <name evidence="7" type="ORF">SAMN04488506_0027</name>
</gene>
<dbReference type="Proteomes" id="UP000199136">
    <property type="component" value="Unassembled WGS sequence"/>
</dbReference>
<evidence type="ECO:0000313" key="7">
    <source>
        <dbReference type="EMBL" id="SFP95396.1"/>
    </source>
</evidence>
<dbReference type="EMBL" id="FOXW01000001">
    <property type="protein sequence ID" value="SFP95396.1"/>
    <property type="molecule type" value="Genomic_DNA"/>
</dbReference>
<dbReference type="Pfam" id="PF00370">
    <property type="entry name" value="FGGY_N"/>
    <property type="match status" value="1"/>
</dbReference>
<feature type="domain" description="Carbohydrate kinase FGGY C-terminal" evidence="6">
    <location>
        <begin position="257"/>
        <end position="446"/>
    </location>
</feature>
<dbReference type="STRING" id="82801.SAMN04488506_0027"/>
<dbReference type="Gene3D" id="3.30.420.40">
    <property type="match status" value="2"/>
</dbReference>
<dbReference type="InterPro" id="IPR018484">
    <property type="entry name" value="FGGY_N"/>
</dbReference>
<sequence length="514" mass="57335">MSQYVIGVDIGTTSTKAVLFQIDGTVMSSAYDYYPLIKEKPAFAEQELTDIYQAVVKTIKTVVTQTNTLAEEIAAVSFSSAMHSLILMDQEDQPLTRSITWADNRAHQCAERIKATTGTEIYQRTGTPIHPMSPLCKISWFKEEEPELFRQTKKFIGVKEYVFHQLFGEYAVDYSVASSTGLFNIHTLNWDELALQEAGITIDQLPIAYSPTKQLSGLKMEVAAELGLLPTTPFVLGGSDGCLSNLGVGAVDSKSVAITIGTSAAVRMVTNKPYLDEDQRTFCYVLDENHYVVGGAINNGGVVMDWAKKQFFHAESAFGKLEEYSKMMELINTVPTGSEGLLFHPYLNGERAPLWQGEARGSFFGLHLMHENKHMLRAVLEGICLNIYDVLCEIMEQAGKPDKIIATGGFSQSEVWRQLLTDVVQQEMYVPESFESSCLGASVIALKSVGLIDDIHVIKEMIGAEHRHYPNPQNSAVYQEIFPFYRKLSRQFSGNFDELSQLQQKITPKNRVLK</sequence>
<evidence type="ECO:0000256" key="3">
    <source>
        <dbReference type="ARBA" id="ARBA00022777"/>
    </source>
</evidence>
<dbReference type="GO" id="GO:0005975">
    <property type="term" value="P:carbohydrate metabolic process"/>
    <property type="evidence" value="ECO:0007669"/>
    <property type="project" value="InterPro"/>
</dbReference>
<evidence type="ECO:0000256" key="1">
    <source>
        <dbReference type="ARBA" id="ARBA00009156"/>
    </source>
</evidence>
<dbReference type="PIRSF" id="PIRSF000538">
    <property type="entry name" value="GlpK"/>
    <property type="match status" value="1"/>
</dbReference>
<dbReference type="GO" id="GO:0016773">
    <property type="term" value="F:phosphotransferase activity, alcohol group as acceptor"/>
    <property type="evidence" value="ECO:0007669"/>
    <property type="project" value="InterPro"/>
</dbReference>
<evidence type="ECO:0000256" key="2">
    <source>
        <dbReference type="ARBA" id="ARBA00022679"/>
    </source>
</evidence>
<dbReference type="PANTHER" id="PTHR43095">
    <property type="entry name" value="SUGAR KINASE"/>
    <property type="match status" value="1"/>
</dbReference>
<dbReference type="Pfam" id="PF02782">
    <property type="entry name" value="FGGY_C"/>
    <property type="match status" value="1"/>
</dbReference>
<dbReference type="InterPro" id="IPR018485">
    <property type="entry name" value="FGGY_C"/>
</dbReference>
<dbReference type="SUPFAM" id="SSF53067">
    <property type="entry name" value="Actin-like ATPase domain"/>
    <property type="match status" value="2"/>
</dbReference>
<protein>
    <submittedName>
        <fullName evidence="7">Gluconate kinase, FGGY family</fullName>
    </submittedName>
</protein>